<proteinExistence type="predicted"/>
<keyword evidence="1" id="KW-1133">Transmembrane helix</keyword>
<sequence>MNTYKKIIILLVLAIALLLQATHAISATITTKASRNPVTIDETFELIFQATGSPDGDPDFRPLEKNFEILGNSRSESIQMINGDYSRTTSWTISVMAKTTGNLTIPAIAFGSDRSQAATIQVQKTAETTPGSADQDIFLEITVEPQTAYVQQQLVYHVRIYRAVNISDASLTAPHFNDPDVIVEQLGEEQSFETQRNGKRYLVSQIDYAVFPQTSGTLTLDPVIFQARTSQHSRNQRQFGFGSSPFSMTGPMRRYRSEAINVEVKPMPESGGTPWLPTTNLQLSAVWPKSQPEFRVGEPVTRTLMVFADGLTSAQLPEINAKIPAGFKQYPDQPAMEDRNTSSGITGIRQEKVAIVPTKAGSHTLPPIEITWWDIKTNRKQTARIPETQIQVLPAEGAAAEPVITAPITIANPAKTVKEQAVPDENEAPAYIQQEHSMYRWLSLFLSLGWLSTAIAWWWLRKRYNTQPEIIETEPSHTLKSRQQCLADLKHACQTNHPQAARTAILDWGATQWVNSPPQGLTDIASRLDGQAAQQIQLLEQTLYAKDSSTWEGGDLWKTIQNLTIQPITDKDSDEALVRLYP</sequence>
<evidence type="ECO:0000259" key="2">
    <source>
        <dbReference type="Pfam" id="PF25607"/>
    </source>
</evidence>
<dbReference type="PANTHER" id="PTHR40940">
    <property type="entry name" value="PROTEIN BATD-RELATED"/>
    <property type="match status" value="1"/>
</dbReference>
<dbReference type="InterPro" id="IPR025738">
    <property type="entry name" value="BatD"/>
</dbReference>
<evidence type="ECO:0000313" key="3">
    <source>
        <dbReference type="EMBL" id="VAX05959.1"/>
    </source>
</evidence>
<protein>
    <recommendedName>
        <fullName evidence="2">DUF7939 domain-containing protein</fullName>
    </recommendedName>
</protein>
<gene>
    <name evidence="3" type="ORF">MNBD_GAMMA26-644</name>
</gene>
<feature type="domain" description="DUF7939" evidence="2">
    <location>
        <begin position="483"/>
        <end position="563"/>
    </location>
</feature>
<feature type="transmembrane region" description="Helical" evidence="1">
    <location>
        <begin position="438"/>
        <end position="460"/>
    </location>
</feature>
<keyword evidence="1" id="KW-0472">Membrane</keyword>
<dbReference type="EMBL" id="UOFX01000010">
    <property type="protein sequence ID" value="VAX05959.1"/>
    <property type="molecule type" value="Genomic_DNA"/>
</dbReference>
<organism evidence="3">
    <name type="scientific">hydrothermal vent metagenome</name>
    <dbReference type="NCBI Taxonomy" id="652676"/>
    <lineage>
        <taxon>unclassified sequences</taxon>
        <taxon>metagenomes</taxon>
        <taxon>ecological metagenomes</taxon>
    </lineage>
</organism>
<name>A0A3B1AJD1_9ZZZZ</name>
<reference evidence="3" key="1">
    <citation type="submission" date="2018-06" db="EMBL/GenBank/DDBJ databases">
        <authorList>
            <person name="Zhirakovskaya E."/>
        </authorList>
    </citation>
    <scope>NUCLEOTIDE SEQUENCE</scope>
</reference>
<dbReference type="Pfam" id="PF25607">
    <property type="entry name" value="DUF7939"/>
    <property type="match status" value="1"/>
</dbReference>
<keyword evidence="1" id="KW-0812">Transmembrane</keyword>
<dbReference type="Pfam" id="PF13584">
    <property type="entry name" value="BatD"/>
    <property type="match status" value="1"/>
</dbReference>
<dbReference type="AlphaFoldDB" id="A0A3B1AJD1"/>
<dbReference type="PANTHER" id="PTHR40940:SF1">
    <property type="entry name" value="PROTEIN BATD"/>
    <property type="match status" value="1"/>
</dbReference>
<accession>A0A3B1AJD1</accession>
<dbReference type="InterPro" id="IPR057699">
    <property type="entry name" value="DUF7939"/>
</dbReference>
<evidence type="ECO:0000256" key="1">
    <source>
        <dbReference type="SAM" id="Phobius"/>
    </source>
</evidence>